<keyword evidence="1" id="KW-0472">Membrane</keyword>
<reference evidence="2" key="1">
    <citation type="submission" date="2021-02" db="EMBL/GenBank/DDBJ databases">
        <authorList>
            <person name="Dougan E. K."/>
            <person name="Rhodes N."/>
            <person name="Thang M."/>
            <person name="Chan C."/>
        </authorList>
    </citation>
    <scope>NUCLEOTIDE SEQUENCE</scope>
</reference>
<keyword evidence="1" id="KW-1133">Transmembrane helix</keyword>
<name>A0A812R202_9DINO</name>
<proteinExistence type="predicted"/>
<gene>
    <name evidence="2" type="ORF">SNAT2548_LOCUS22682</name>
</gene>
<dbReference type="Gene3D" id="3.10.450.50">
    <property type="match status" value="1"/>
</dbReference>
<organism evidence="2 3">
    <name type="scientific">Symbiodinium natans</name>
    <dbReference type="NCBI Taxonomy" id="878477"/>
    <lineage>
        <taxon>Eukaryota</taxon>
        <taxon>Sar</taxon>
        <taxon>Alveolata</taxon>
        <taxon>Dinophyceae</taxon>
        <taxon>Suessiales</taxon>
        <taxon>Symbiodiniaceae</taxon>
        <taxon>Symbiodinium</taxon>
    </lineage>
</organism>
<comment type="caution">
    <text evidence="2">The sequence shown here is derived from an EMBL/GenBank/DDBJ whole genome shotgun (WGS) entry which is preliminary data.</text>
</comment>
<dbReference type="PANTHER" id="PTHR35498:SF1">
    <property type="entry name" value="LOW PSII ACCUMULATION-LIKE PROTEIN"/>
    <property type="match status" value="1"/>
</dbReference>
<dbReference type="PANTHER" id="PTHR35498">
    <property type="entry name" value="PROTEIN LOW PSII ACCUMULATION 1, CHLOROPLASTIC"/>
    <property type="match status" value="1"/>
</dbReference>
<feature type="transmembrane region" description="Helical" evidence="1">
    <location>
        <begin position="133"/>
        <end position="151"/>
    </location>
</feature>
<dbReference type="EMBL" id="CAJNDS010002296">
    <property type="protein sequence ID" value="CAE7417131.1"/>
    <property type="molecule type" value="Genomic_DNA"/>
</dbReference>
<sequence length="480" mass="53411">MDLSVAMLPVSGRRWSRRMKLAILTVCGMTMVRSFVLGAYLGTHCGRSSRSSQPARLAVTRLQATADSDQKFSKQKFLRRPEFDPLSLQEFRREALLQYSNTNQSEPLRILIFLFLTICGLFSPTFFPSNAGPPFFVAAAAVTLVSGFLFLRERGKRTAQLVRLEREYSIGDLSVELSDAVSGRSQRKELQALRDQYRLVALFGGFEQLAEALRAALPYRRRFEQSRVLILAVSETLEDSDKVAFAAFGSETLLRQAAPWLAKAKQLRRWRSYFEALSEGKNTSGDCLWVGLNFRGRVFGSDFGCPIWDEVLAAMPPIKRLSSLEQKYALADAAGALEAQEEFYRALCEGDAEAMEALFGDHLDDAELTAAIQVDGETGSTNLSPWTVVLAPENRPELKTASADCVSLSTTKSITTCIEFPVLGPTLLATQTWTRSSASAPWRLQSHRSIPYAMQIEARVALRCDHRGCIAFGKQLDAMR</sequence>
<keyword evidence="3" id="KW-1185">Reference proteome</keyword>
<dbReference type="Proteomes" id="UP000604046">
    <property type="component" value="Unassembled WGS sequence"/>
</dbReference>
<accession>A0A812R202</accession>
<feature type="transmembrane region" description="Helical" evidence="1">
    <location>
        <begin position="20"/>
        <end position="41"/>
    </location>
</feature>
<feature type="transmembrane region" description="Helical" evidence="1">
    <location>
        <begin position="108"/>
        <end position="127"/>
    </location>
</feature>
<evidence type="ECO:0000256" key="1">
    <source>
        <dbReference type="SAM" id="Phobius"/>
    </source>
</evidence>
<evidence type="ECO:0000313" key="2">
    <source>
        <dbReference type="EMBL" id="CAE7417131.1"/>
    </source>
</evidence>
<evidence type="ECO:0000313" key="3">
    <source>
        <dbReference type="Proteomes" id="UP000604046"/>
    </source>
</evidence>
<dbReference type="OrthoDB" id="5130at2759"/>
<protein>
    <submittedName>
        <fullName evidence="2">Uncharacterized protein</fullName>
    </submittedName>
</protein>
<keyword evidence="1" id="KW-0812">Transmembrane</keyword>
<dbReference type="AlphaFoldDB" id="A0A812R202"/>